<dbReference type="Gene3D" id="3.40.50.720">
    <property type="entry name" value="NAD(P)-binding Rossmann-like Domain"/>
    <property type="match status" value="1"/>
</dbReference>
<evidence type="ECO:0000313" key="2">
    <source>
        <dbReference type="EMBL" id="ELY63465.1"/>
    </source>
</evidence>
<sequence>MTVLVVGSGGLLGSALVARCLERSIDVVGTYHSTAPAFDIPLEQHDIRETDAFRTILDDHQPDTVVNCAAMTDVDGCESDREAAFAVNGTAPGEIASCCAVRDVPFVHVSTDYVFDGNASEPYDETASTDPIQVYGESKLAGEEAVQGVDGDILVARLSFVYGVRGDTNNLIGFPAWVRNTLADGDDVPLFVDQHLTPTRAGQAADTILELHEAGAEGLYHVACRSCVTPYEFGHEIARLQDADDTLIDESQQADVQRDAERPSYTCLDVTAVEEELGRRQPTLEDDLRAIEEQFES</sequence>
<gene>
    <name evidence="2" type="ORF">C489_18666</name>
</gene>
<reference evidence="2 3" key="1">
    <citation type="journal article" date="2014" name="PLoS Genet.">
        <title>Phylogenetically driven sequencing of extremely halophilic archaea reveals strategies for static and dynamic osmo-response.</title>
        <authorList>
            <person name="Becker E.A."/>
            <person name="Seitzer P.M."/>
            <person name="Tritt A."/>
            <person name="Larsen D."/>
            <person name="Krusor M."/>
            <person name="Yao A.I."/>
            <person name="Wu D."/>
            <person name="Madern D."/>
            <person name="Eisen J.A."/>
            <person name="Darling A.E."/>
            <person name="Facciotti M.T."/>
        </authorList>
    </citation>
    <scope>NUCLEOTIDE SEQUENCE [LARGE SCALE GENOMIC DNA]</scope>
    <source>
        <strain evidence="2 3">JCM 10478</strain>
    </source>
</reference>
<dbReference type="PATRIC" id="fig|1227496.3.peg.3755"/>
<dbReference type="Proteomes" id="UP000011632">
    <property type="component" value="Unassembled WGS sequence"/>
</dbReference>
<dbReference type="SUPFAM" id="SSF51735">
    <property type="entry name" value="NAD(P)-binding Rossmann-fold domains"/>
    <property type="match status" value="1"/>
</dbReference>
<feature type="domain" description="RmlD-like substrate binding" evidence="1">
    <location>
        <begin position="1"/>
        <end position="293"/>
    </location>
</feature>
<keyword evidence="3" id="KW-1185">Reference proteome</keyword>
<dbReference type="NCBIfam" id="TIGR01214">
    <property type="entry name" value="rmlD"/>
    <property type="match status" value="1"/>
</dbReference>
<dbReference type="CDD" id="cd05254">
    <property type="entry name" value="dTDP_HR_like_SDR_e"/>
    <property type="match status" value="1"/>
</dbReference>
<dbReference type="InterPro" id="IPR029903">
    <property type="entry name" value="RmlD-like-bd"/>
</dbReference>
<dbReference type="AlphaFoldDB" id="L9XNY0"/>
<dbReference type="OrthoDB" id="4907at2157"/>
<dbReference type="PANTHER" id="PTHR10491">
    <property type="entry name" value="DTDP-4-DEHYDRORHAMNOSE REDUCTASE"/>
    <property type="match status" value="1"/>
</dbReference>
<dbReference type="STRING" id="1227496.C489_18666"/>
<evidence type="ECO:0000259" key="1">
    <source>
        <dbReference type="Pfam" id="PF04321"/>
    </source>
</evidence>
<dbReference type="Pfam" id="PF04321">
    <property type="entry name" value="RmlD_sub_bind"/>
    <property type="match status" value="1"/>
</dbReference>
<name>L9XNY0_9EURY</name>
<dbReference type="InterPro" id="IPR005913">
    <property type="entry name" value="dTDP_dehydrorham_reduct"/>
</dbReference>
<protein>
    <submittedName>
        <fullName evidence="2">dTDP-4-dehydrorhamnose reductase</fullName>
    </submittedName>
</protein>
<evidence type="ECO:0000313" key="3">
    <source>
        <dbReference type="Proteomes" id="UP000011632"/>
    </source>
</evidence>
<dbReference type="InterPro" id="IPR036291">
    <property type="entry name" value="NAD(P)-bd_dom_sf"/>
</dbReference>
<dbReference type="RefSeq" id="WP_006432830.1">
    <property type="nucleotide sequence ID" value="NZ_AOID01000060.1"/>
</dbReference>
<proteinExistence type="predicted"/>
<organism evidence="2 3">
    <name type="scientific">Natrinema versiforme JCM 10478</name>
    <dbReference type="NCBI Taxonomy" id="1227496"/>
    <lineage>
        <taxon>Archaea</taxon>
        <taxon>Methanobacteriati</taxon>
        <taxon>Methanobacteriota</taxon>
        <taxon>Stenosarchaea group</taxon>
        <taxon>Halobacteria</taxon>
        <taxon>Halobacteriales</taxon>
        <taxon>Natrialbaceae</taxon>
        <taxon>Natrinema</taxon>
    </lineage>
</organism>
<comment type="caution">
    <text evidence="2">The sequence shown here is derived from an EMBL/GenBank/DDBJ whole genome shotgun (WGS) entry which is preliminary data.</text>
</comment>
<accession>L9XNY0</accession>
<dbReference type="PANTHER" id="PTHR10491:SF4">
    <property type="entry name" value="METHIONINE ADENOSYLTRANSFERASE 2 SUBUNIT BETA"/>
    <property type="match status" value="1"/>
</dbReference>
<dbReference type="EMBL" id="AOID01000060">
    <property type="protein sequence ID" value="ELY63465.1"/>
    <property type="molecule type" value="Genomic_DNA"/>
</dbReference>